<accession>A0A7M1RTD9</accession>
<name>A0A7M1RTD9_9CAUD</name>
<dbReference type="RefSeq" id="YP_010113347.1">
    <property type="nucleotide sequence ID" value="NC_055902.1"/>
</dbReference>
<dbReference type="GeneID" id="65131866"/>
<reference evidence="1 2" key="1">
    <citation type="submission" date="2020-07" db="EMBL/GenBank/DDBJ databases">
        <title>Taxonomic proposal: Crassvirales, a new order of highly abundant and diverse bacterial viruses.</title>
        <authorList>
            <person name="Shkoporov A.N."/>
            <person name="Stockdale S.R."/>
            <person name="Guerin E."/>
            <person name="Ross R.P."/>
            <person name="Hill C."/>
        </authorList>
    </citation>
    <scope>NUCLEOTIDE SEQUENCE [LARGE SCALE GENOMIC DNA]</scope>
</reference>
<protein>
    <submittedName>
        <fullName evidence="1">Uncharacterized protein</fullName>
    </submittedName>
</protein>
<proteinExistence type="predicted"/>
<keyword evidence="2" id="KW-1185">Reference proteome</keyword>
<dbReference type="KEGG" id="vg:65131866"/>
<sequence length="144" mass="16763">MNTKKLKKPNVYSYKCDIYPTKLDIIFDINCIEYLNDTYGWEDAPDALFVQDDDDHYGSTYDLLYNKLNMYKTILVVFDGIPSPPQMAHEAFHVANGILKSVNLEFNYSKNTGNEHLAYIIEWAVKCMCEAIEKEKKCKKKKTK</sequence>
<dbReference type="EMBL" id="MT774409">
    <property type="protein sequence ID" value="QOR57707.1"/>
    <property type="molecule type" value="Genomic_DNA"/>
</dbReference>
<dbReference type="Proteomes" id="UP000594129">
    <property type="component" value="Segment"/>
</dbReference>
<organism evidence="1 2">
    <name type="scientific">uncultured phage cr131_1</name>
    <dbReference type="NCBI Taxonomy" id="2772093"/>
    <lineage>
        <taxon>Viruses</taxon>
        <taxon>Duplodnaviria</taxon>
        <taxon>Heunggongvirae</taxon>
        <taxon>Uroviricota</taxon>
        <taxon>Caudoviricetes</taxon>
        <taxon>Crassvirales</taxon>
        <taxon>Suoliviridae</taxon>
        <taxon>Oafivirinae</taxon>
        <taxon>Cacepaovirus</taxon>
        <taxon>Cacepaovirus simiae</taxon>
    </lineage>
</organism>
<evidence type="ECO:0000313" key="2">
    <source>
        <dbReference type="Proteomes" id="UP000594129"/>
    </source>
</evidence>
<evidence type="ECO:0000313" key="1">
    <source>
        <dbReference type="EMBL" id="QOR57707.1"/>
    </source>
</evidence>